<evidence type="ECO:0000259" key="1">
    <source>
        <dbReference type="Pfam" id="PF01425"/>
    </source>
</evidence>
<reference evidence="2 3" key="1">
    <citation type="journal article" date="2014" name="Nature">
        <title>The genome of Eucalyptus grandis.</title>
        <authorList>
            <person name="Myburg A.A."/>
            <person name="Grattapaglia D."/>
            <person name="Tuskan G.A."/>
            <person name="Hellsten U."/>
            <person name="Hayes R.D."/>
            <person name="Grimwood J."/>
            <person name="Jenkins J."/>
            <person name="Lindquist E."/>
            <person name="Tice H."/>
            <person name="Bauer D."/>
            <person name="Goodstein D.M."/>
            <person name="Dubchak I."/>
            <person name="Poliakov A."/>
            <person name="Mizrachi E."/>
            <person name="Kullan A.R."/>
            <person name="Hussey S.G."/>
            <person name="Pinard D."/>
            <person name="van der Merwe K."/>
            <person name="Singh P."/>
            <person name="van Jaarsveld I."/>
            <person name="Silva-Junior O.B."/>
            <person name="Togawa R.C."/>
            <person name="Pappas M.R."/>
            <person name="Faria D.A."/>
            <person name="Sansaloni C.P."/>
            <person name="Petroli C.D."/>
            <person name="Yang X."/>
            <person name="Ranjan P."/>
            <person name="Tschaplinski T.J."/>
            <person name="Ye C.Y."/>
            <person name="Li T."/>
            <person name="Sterck L."/>
            <person name="Vanneste K."/>
            <person name="Murat F."/>
            <person name="Soler M."/>
            <person name="Clemente H.S."/>
            <person name="Saidi N."/>
            <person name="Cassan-Wang H."/>
            <person name="Dunand C."/>
            <person name="Hefer C.A."/>
            <person name="Bornberg-Bauer E."/>
            <person name="Kersting A.R."/>
            <person name="Vining K."/>
            <person name="Amarasinghe V."/>
            <person name="Ranik M."/>
            <person name="Naithani S."/>
            <person name="Elser J."/>
            <person name="Boyd A.E."/>
            <person name="Liston A."/>
            <person name="Spatafora J.W."/>
            <person name="Dharmwardhana P."/>
            <person name="Raja R."/>
            <person name="Sullivan C."/>
            <person name="Romanel E."/>
            <person name="Alves-Ferreira M."/>
            <person name="Kulheim C."/>
            <person name="Foley W."/>
            <person name="Carocha V."/>
            <person name="Paiva J."/>
            <person name="Kudrna D."/>
            <person name="Brommonschenkel S.H."/>
            <person name="Pasquali G."/>
            <person name="Byrne M."/>
            <person name="Rigault P."/>
            <person name="Tibbits J."/>
            <person name="Spokevicius A."/>
            <person name="Jones R.C."/>
            <person name="Steane D.A."/>
            <person name="Vaillancourt R.E."/>
            <person name="Potts B.M."/>
            <person name="Joubert F."/>
            <person name="Barry K."/>
            <person name="Pappas G.J."/>
            <person name="Strauss S.H."/>
            <person name="Jaiswal P."/>
            <person name="Grima-Pettenati J."/>
            <person name="Salse J."/>
            <person name="Van de Peer Y."/>
            <person name="Rokhsar D.S."/>
            <person name="Schmutz J."/>
        </authorList>
    </citation>
    <scope>NUCLEOTIDE SEQUENCE [LARGE SCALE GENOMIC DNA]</scope>
    <source>
        <strain evidence="3">cv. BRASUZ1</strain>
        <tissue evidence="2">Leaf extractions</tissue>
    </source>
</reference>
<dbReference type="AlphaFoldDB" id="A0AAD9T8D7"/>
<name>A0AAD9T8D7_EUCGR</name>
<accession>A0AAD9T8D7</accession>
<proteinExistence type="predicted"/>
<dbReference type="PANTHER" id="PTHR42678">
    <property type="entry name" value="AMIDASE"/>
    <property type="match status" value="1"/>
</dbReference>
<keyword evidence="3" id="KW-1185">Reference proteome</keyword>
<evidence type="ECO:0000313" key="2">
    <source>
        <dbReference type="EMBL" id="KAK2631240.1"/>
    </source>
</evidence>
<gene>
    <name evidence="2" type="ORF">EUGRSUZ_L03196</name>
</gene>
<evidence type="ECO:0000313" key="3">
    <source>
        <dbReference type="Proteomes" id="UP000030711"/>
    </source>
</evidence>
<feature type="non-terminal residue" evidence="2">
    <location>
        <position position="311"/>
    </location>
</feature>
<organism evidence="2 3">
    <name type="scientific">Eucalyptus grandis</name>
    <name type="common">Flooded gum</name>
    <dbReference type="NCBI Taxonomy" id="71139"/>
    <lineage>
        <taxon>Eukaryota</taxon>
        <taxon>Viridiplantae</taxon>
        <taxon>Streptophyta</taxon>
        <taxon>Embryophyta</taxon>
        <taxon>Tracheophyta</taxon>
        <taxon>Spermatophyta</taxon>
        <taxon>Magnoliopsida</taxon>
        <taxon>eudicotyledons</taxon>
        <taxon>Gunneridae</taxon>
        <taxon>Pentapetalae</taxon>
        <taxon>rosids</taxon>
        <taxon>malvids</taxon>
        <taxon>Myrtales</taxon>
        <taxon>Myrtaceae</taxon>
        <taxon>Myrtoideae</taxon>
        <taxon>Eucalypteae</taxon>
        <taxon>Eucalyptus</taxon>
    </lineage>
</organism>
<dbReference type="InterPro" id="IPR036928">
    <property type="entry name" value="AS_sf"/>
</dbReference>
<protein>
    <recommendedName>
        <fullName evidence="1">Amidase domain-containing protein</fullName>
    </recommendedName>
</protein>
<dbReference type="Pfam" id="PF01425">
    <property type="entry name" value="Amidase"/>
    <property type="match status" value="1"/>
</dbReference>
<dbReference type="InterPro" id="IPR023631">
    <property type="entry name" value="Amidase_dom"/>
</dbReference>
<dbReference type="EMBL" id="MU850420">
    <property type="protein sequence ID" value="KAK2631240.1"/>
    <property type="molecule type" value="Genomic_DNA"/>
</dbReference>
<dbReference type="Proteomes" id="UP000030711">
    <property type="component" value="Unassembled WGS sequence"/>
</dbReference>
<sequence length="311" mass="33575">MGAVSLGTETDGSILGPSSSNSVVGVKPTVGLTSRSGVVPLAPRQDTVGPICRTVADAVNVLDVIVGFDPYDAEATREASKYIPRGGYNQFLKADGLRGKRLGIVRKLYYSRSGSQVAKAFESHLNTLRKQGAVLLDHLELANIDEIFYDSGEDAAMSAEFKLALNTYLQDLVISPVRSLTDVIEFNNKHKHVEKIDQYGQNLFLTAQATNGINKAVKSAWRNMDRLSRDGFEKLMRQNKLDAFVTPLNWGSRVLAIGGFPGISVPAGRVLAIGGFPGISVPAGYDEKGVPFRICFGGLRGSEPVLIEIAY</sequence>
<comment type="caution">
    <text evidence="2">The sequence shown here is derived from an EMBL/GenBank/DDBJ whole genome shotgun (WGS) entry which is preliminary data.</text>
</comment>
<dbReference type="PANTHER" id="PTHR42678:SF34">
    <property type="entry name" value="OS04G0183300 PROTEIN"/>
    <property type="match status" value="1"/>
</dbReference>
<feature type="domain" description="Amidase" evidence="1">
    <location>
        <begin position="3"/>
        <end position="303"/>
    </location>
</feature>
<dbReference type="Gene3D" id="3.90.1300.10">
    <property type="entry name" value="Amidase signature (AS) domain"/>
    <property type="match status" value="1"/>
</dbReference>
<dbReference type="SUPFAM" id="SSF75304">
    <property type="entry name" value="Amidase signature (AS) enzymes"/>
    <property type="match status" value="1"/>
</dbReference>